<proteinExistence type="inferred from homology"/>
<dbReference type="InterPro" id="IPR035482">
    <property type="entry name" value="SIS_PGI_2"/>
</dbReference>
<evidence type="ECO:0000313" key="9">
    <source>
        <dbReference type="EMBL" id="GFM36422.1"/>
    </source>
</evidence>
<dbReference type="AlphaFoldDB" id="A0A7J0BTD2"/>
<evidence type="ECO:0000256" key="7">
    <source>
        <dbReference type="ARBA" id="ARBA00029321"/>
    </source>
</evidence>
<dbReference type="Gene3D" id="3.40.50.10490">
    <property type="entry name" value="Glucose-6-phosphate isomerase like protein, domain 1"/>
    <property type="match status" value="2"/>
</dbReference>
<gene>
    <name evidence="9" type="primary">pgi</name>
    <name evidence="9" type="ORF">DSM19430T_11060</name>
</gene>
<dbReference type="InterPro" id="IPR046348">
    <property type="entry name" value="SIS_dom_sf"/>
</dbReference>
<dbReference type="InterPro" id="IPR001672">
    <property type="entry name" value="G6P_Isomerase"/>
</dbReference>
<dbReference type="PANTHER" id="PTHR11469">
    <property type="entry name" value="GLUCOSE-6-PHOSPHATE ISOMERASE"/>
    <property type="match status" value="1"/>
</dbReference>
<dbReference type="GO" id="GO:0006096">
    <property type="term" value="P:glycolytic process"/>
    <property type="evidence" value="ECO:0007669"/>
    <property type="project" value="UniProtKB-UniPathway"/>
</dbReference>
<dbReference type="CDD" id="cd05015">
    <property type="entry name" value="SIS_PGI_1"/>
    <property type="match status" value="1"/>
</dbReference>
<dbReference type="GO" id="GO:0051156">
    <property type="term" value="P:glucose 6-phosphate metabolic process"/>
    <property type="evidence" value="ECO:0007669"/>
    <property type="project" value="TreeGrafter"/>
</dbReference>
<sequence>MKTAGSIIPNTLDWTGAWNGRVASGDSMPYEVRRGDMSTRLISEITAGRLPFINMPFREELETSLEAYTPWLQSFRHMLLLGIGGSALGARALQKAFYPQQDRPEHAGRSLWIADNVDADTLDAWFELLPPEKTIVVVISKSGGTIETLSQYFLARQWLRESLGDAWKKHVMVITDVAKGYLRQEADVLGLASLPVPDHLGGRYSVLSAVGMVPAAFLDMDWKALLRGALAVGAPLYAPGAGVKTLETHPAWKLAVWNRTLMERGYTQLIFFSYIPLWAQFGFWFTQLWAESLGKEGKGSMPLPAVGVTDQHSTQQMFLDGPRDKACLLLSSPSLSKGRQFGPDLPEEWAYLRGAHFGDLLQAEGLGTQMALYKAGTPIVEMCMGSTGEEAAGRLMALLGIATVLTGWLLDINPLDQPAVELGKRLANARLGASGYDEESADMEAFLARVPEQQEF</sequence>
<protein>
    <recommendedName>
        <fullName evidence="3 8">Glucose-6-phosphate isomerase</fullName>
        <ecNumber evidence="3 8">5.3.1.9</ecNumber>
    </recommendedName>
</protein>
<dbReference type="EC" id="5.3.1.9" evidence="3 8"/>
<comment type="pathway">
    <text evidence="1 8">Carbohydrate degradation; glycolysis; D-glyceraldehyde 3-phosphate and glycerone phosphate from D-glucose: step 2/4.</text>
</comment>
<dbReference type="GO" id="GO:0005829">
    <property type="term" value="C:cytosol"/>
    <property type="evidence" value="ECO:0007669"/>
    <property type="project" value="TreeGrafter"/>
</dbReference>
<organism evidence="9 10">
    <name type="scientific">Desulfovibrio psychrotolerans</name>
    <dbReference type="NCBI Taxonomy" id="415242"/>
    <lineage>
        <taxon>Bacteria</taxon>
        <taxon>Pseudomonadati</taxon>
        <taxon>Thermodesulfobacteriota</taxon>
        <taxon>Desulfovibrionia</taxon>
        <taxon>Desulfovibrionales</taxon>
        <taxon>Desulfovibrionaceae</taxon>
        <taxon>Desulfovibrio</taxon>
    </lineage>
</organism>
<evidence type="ECO:0000313" key="10">
    <source>
        <dbReference type="Proteomes" id="UP000503820"/>
    </source>
</evidence>
<evidence type="ECO:0000256" key="3">
    <source>
        <dbReference type="ARBA" id="ARBA00011952"/>
    </source>
</evidence>
<dbReference type="EMBL" id="BLVP01000006">
    <property type="protein sequence ID" value="GFM36422.1"/>
    <property type="molecule type" value="Genomic_DNA"/>
</dbReference>
<dbReference type="GO" id="GO:0097367">
    <property type="term" value="F:carbohydrate derivative binding"/>
    <property type="evidence" value="ECO:0007669"/>
    <property type="project" value="InterPro"/>
</dbReference>
<dbReference type="PANTHER" id="PTHR11469:SF1">
    <property type="entry name" value="GLUCOSE-6-PHOSPHATE ISOMERASE"/>
    <property type="match status" value="1"/>
</dbReference>
<dbReference type="PROSITE" id="PS00765">
    <property type="entry name" value="P_GLUCOSE_ISOMERASE_1"/>
    <property type="match status" value="1"/>
</dbReference>
<keyword evidence="5 8" id="KW-0324">Glycolysis</keyword>
<evidence type="ECO:0000256" key="5">
    <source>
        <dbReference type="ARBA" id="ARBA00023152"/>
    </source>
</evidence>
<dbReference type="GO" id="GO:0004347">
    <property type="term" value="F:glucose-6-phosphate isomerase activity"/>
    <property type="evidence" value="ECO:0007669"/>
    <property type="project" value="UniProtKB-EC"/>
</dbReference>
<evidence type="ECO:0000256" key="8">
    <source>
        <dbReference type="RuleBase" id="RU000612"/>
    </source>
</evidence>
<dbReference type="Proteomes" id="UP000503820">
    <property type="component" value="Unassembled WGS sequence"/>
</dbReference>
<dbReference type="GO" id="GO:0006094">
    <property type="term" value="P:gluconeogenesis"/>
    <property type="evidence" value="ECO:0007669"/>
    <property type="project" value="UniProtKB-KW"/>
</dbReference>
<comment type="catalytic activity">
    <reaction evidence="7 8">
        <text>alpha-D-glucose 6-phosphate = beta-D-fructose 6-phosphate</text>
        <dbReference type="Rhea" id="RHEA:11816"/>
        <dbReference type="ChEBI" id="CHEBI:57634"/>
        <dbReference type="ChEBI" id="CHEBI:58225"/>
        <dbReference type="EC" id="5.3.1.9"/>
    </reaction>
</comment>
<dbReference type="InterPro" id="IPR035476">
    <property type="entry name" value="SIS_PGI_1"/>
</dbReference>
<dbReference type="GO" id="GO:0048029">
    <property type="term" value="F:monosaccharide binding"/>
    <property type="evidence" value="ECO:0007669"/>
    <property type="project" value="TreeGrafter"/>
</dbReference>
<reference evidence="9 10" key="1">
    <citation type="submission" date="2020-05" db="EMBL/GenBank/DDBJ databases">
        <title>Draft genome sequence of Desulfovibrio psychrotolerans JS1T.</title>
        <authorList>
            <person name="Ueno A."/>
            <person name="Tamazawa S."/>
            <person name="Tamamura S."/>
            <person name="Murakami T."/>
            <person name="Kiyama T."/>
            <person name="Inomata H."/>
            <person name="Amano Y."/>
            <person name="Miyakawa K."/>
            <person name="Tamaki H."/>
            <person name="Naganuma T."/>
            <person name="Kaneko K."/>
        </authorList>
    </citation>
    <scope>NUCLEOTIDE SEQUENCE [LARGE SCALE GENOMIC DNA]</scope>
    <source>
        <strain evidence="9 10">JS1</strain>
    </source>
</reference>
<dbReference type="CDD" id="cd05016">
    <property type="entry name" value="SIS_PGI_2"/>
    <property type="match status" value="1"/>
</dbReference>
<dbReference type="RefSeq" id="WP_243451280.1">
    <property type="nucleotide sequence ID" value="NZ_BLVP01000006.1"/>
</dbReference>
<dbReference type="Pfam" id="PF00342">
    <property type="entry name" value="PGI"/>
    <property type="match status" value="1"/>
</dbReference>
<evidence type="ECO:0000256" key="1">
    <source>
        <dbReference type="ARBA" id="ARBA00004926"/>
    </source>
</evidence>
<comment type="caution">
    <text evidence="9">The sequence shown here is derived from an EMBL/GenBank/DDBJ whole genome shotgun (WGS) entry which is preliminary data.</text>
</comment>
<keyword evidence="4 8" id="KW-0312">Gluconeogenesis</keyword>
<name>A0A7J0BTD2_9BACT</name>
<evidence type="ECO:0000256" key="6">
    <source>
        <dbReference type="ARBA" id="ARBA00023235"/>
    </source>
</evidence>
<dbReference type="SUPFAM" id="SSF53697">
    <property type="entry name" value="SIS domain"/>
    <property type="match status" value="1"/>
</dbReference>
<keyword evidence="6 8" id="KW-0413">Isomerase</keyword>
<dbReference type="UniPathway" id="UPA00109">
    <property type="reaction ID" value="UER00181"/>
</dbReference>
<dbReference type="PROSITE" id="PS51463">
    <property type="entry name" value="P_GLUCOSE_ISOMERASE_3"/>
    <property type="match status" value="1"/>
</dbReference>
<comment type="similarity">
    <text evidence="2 8">Belongs to the GPI family.</text>
</comment>
<dbReference type="PRINTS" id="PR00662">
    <property type="entry name" value="G6PISOMERASE"/>
</dbReference>
<accession>A0A7J0BTD2</accession>
<evidence type="ECO:0000256" key="2">
    <source>
        <dbReference type="ARBA" id="ARBA00006604"/>
    </source>
</evidence>
<evidence type="ECO:0000256" key="4">
    <source>
        <dbReference type="ARBA" id="ARBA00022432"/>
    </source>
</evidence>
<dbReference type="InterPro" id="IPR018189">
    <property type="entry name" value="Phosphoglucose_isomerase_CS"/>
</dbReference>
<keyword evidence="10" id="KW-1185">Reference proteome</keyword>